<dbReference type="InterPro" id="IPR003593">
    <property type="entry name" value="AAA+_ATPase"/>
</dbReference>
<dbReference type="CDD" id="cd00267">
    <property type="entry name" value="ABC_ATPase"/>
    <property type="match status" value="1"/>
</dbReference>
<reference evidence="3" key="1">
    <citation type="journal article" date="2020" name="Microbiol. Resour. Announc.">
        <title>Complete genome sequences of four natural Pseudomonas isolates that catabolize a wide range of aromatic compounds relevant to lignin valorization.</title>
        <authorList>
            <person name="Hatmaker E.A."/>
            <person name="Presley G."/>
            <person name="Cannon O."/>
            <person name="Guss A.M."/>
            <person name="Elkins J.G."/>
        </authorList>
    </citation>
    <scope>NUCLEOTIDE SEQUENCE [LARGE SCALE GENOMIC DNA]</scope>
    <source>
        <strain evidence="3">H1F5C</strain>
    </source>
</reference>
<dbReference type="InterPro" id="IPR003959">
    <property type="entry name" value="ATPase_AAA_core"/>
</dbReference>
<sequence length="731" mass="83391">MRHIWRAPELQPTALRSESLAKEMDLLRAHFELPDDERLSRRPNLDSRLWNQPSVRMALLEVFENKCGYCESPLSVQDFAVHHHRPLMNAKGRLRYETTTSADHYVWYAYEWNNLIPACPVCARFKANQYPTTSKRVPPFTPWHDAEIESPVLIDPCRDKPFDHIAFRFNGTCTHKTSRGRETIETLKLNRSNLMVHRSAYFSDLWARLGQLRGNKYETILPTLEELFNKRLPFVGAAKLWLLGALLETSIRKSPPTEGEFSSELAGFIAETSTAEWQAFMNRLAGINPAFTEQVVTVRNPEANPEKPHFSRIRVIEIEHFKGIQKLKINLGHHATQERGIAPATVLLGENSVGKSSILQAIALGVMSPKLRSRINFDWESTLPRDTLAEGTDDQPHVVQSNIRVTFDDGEASDICIRRDGSFSSQNLRSGLILGYGAHRSFHDEQSSSRIIRKTSSIASLFEKNKPLPHSATWLELLGEKAFFPVARALREILNLDTYDEMYRLASGEVLVRRHNESIPIFRLSDGYRSLFAMSLDIIRNMLRTWENLEDARGIVLIDEIELHLHPRWKMQIVSALRRAMPQVQFIYTTHDPLCLRGMFDGEVHVLIKDDEGCVQEMTGLPDVTAMRAEQLLTSEYFGLASTVEPETVLKLDRIVLSNSRSTSPDAHFSEQMNAFSIIGDTPEKQVVNEALRRHIIEQLRSDTLDRTAVREDAVNLILERLRADSNGVDQ</sequence>
<name>A0A7G7XI32_9PSED</name>
<dbReference type="Gene3D" id="3.40.50.300">
    <property type="entry name" value="P-loop containing nucleotide triphosphate hydrolases"/>
    <property type="match status" value="1"/>
</dbReference>
<dbReference type="GO" id="GO:0005524">
    <property type="term" value="F:ATP binding"/>
    <property type="evidence" value="ECO:0007669"/>
    <property type="project" value="InterPro"/>
</dbReference>
<dbReference type="CDD" id="cd00085">
    <property type="entry name" value="HNHc"/>
    <property type="match status" value="1"/>
</dbReference>
<feature type="domain" description="AAA+ ATPase" evidence="1">
    <location>
        <begin position="341"/>
        <end position="610"/>
    </location>
</feature>
<dbReference type="GO" id="GO:0016887">
    <property type="term" value="F:ATP hydrolysis activity"/>
    <property type="evidence" value="ECO:0007669"/>
    <property type="project" value="InterPro"/>
</dbReference>
<dbReference type="RefSeq" id="WP_179598243.1">
    <property type="nucleotide sequence ID" value="NZ_CP060201.1"/>
</dbReference>
<dbReference type="Proteomes" id="UP000515277">
    <property type="component" value="Chromosome"/>
</dbReference>
<gene>
    <name evidence="2" type="ORF">GGI48_10830</name>
</gene>
<dbReference type="AlphaFoldDB" id="A0A7G7XI32"/>
<dbReference type="InterPro" id="IPR051396">
    <property type="entry name" value="Bact_Antivir_Def_Nuclease"/>
</dbReference>
<proteinExistence type="predicted"/>
<accession>A0A7G7XI32</accession>
<dbReference type="InterPro" id="IPR003615">
    <property type="entry name" value="HNH_nuc"/>
</dbReference>
<dbReference type="Pfam" id="PF13304">
    <property type="entry name" value="AAA_21"/>
    <property type="match status" value="1"/>
</dbReference>
<evidence type="ECO:0000259" key="1">
    <source>
        <dbReference type="SMART" id="SM00382"/>
    </source>
</evidence>
<dbReference type="PANTHER" id="PTHR43581:SF2">
    <property type="entry name" value="EXCINUCLEASE ATPASE SUBUNIT"/>
    <property type="match status" value="1"/>
</dbReference>
<dbReference type="PANTHER" id="PTHR43581">
    <property type="entry name" value="ATP/GTP PHOSPHATASE"/>
    <property type="match status" value="1"/>
</dbReference>
<dbReference type="EMBL" id="CP060201">
    <property type="protein sequence ID" value="QNH79627.1"/>
    <property type="molecule type" value="Genomic_DNA"/>
</dbReference>
<dbReference type="SUPFAM" id="SSF52540">
    <property type="entry name" value="P-loop containing nucleoside triphosphate hydrolases"/>
    <property type="match status" value="1"/>
</dbReference>
<dbReference type="Gene3D" id="1.10.30.50">
    <property type="match status" value="1"/>
</dbReference>
<evidence type="ECO:0000313" key="3">
    <source>
        <dbReference type="Proteomes" id="UP000515277"/>
    </source>
</evidence>
<dbReference type="SMART" id="SM00382">
    <property type="entry name" value="AAA"/>
    <property type="match status" value="1"/>
</dbReference>
<protein>
    <submittedName>
        <fullName evidence="2">AAA family ATPase</fullName>
    </submittedName>
</protein>
<dbReference type="InterPro" id="IPR027417">
    <property type="entry name" value="P-loop_NTPase"/>
</dbReference>
<organism evidence="2 3">
    <name type="scientific">Pseudomonas protegens</name>
    <dbReference type="NCBI Taxonomy" id="380021"/>
    <lineage>
        <taxon>Bacteria</taxon>
        <taxon>Pseudomonadati</taxon>
        <taxon>Pseudomonadota</taxon>
        <taxon>Gammaproteobacteria</taxon>
        <taxon>Pseudomonadales</taxon>
        <taxon>Pseudomonadaceae</taxon>
        <taxon>Pseudomonas</taxon>
    </lineage>
</organism>
<evidence type="ECO:0000313" key="2">
    <source>
        <dbReference type="EMBL" id="QNH79627.1"/>
    </source>
</evidence>